<keyword evidence="1" id="KW-1133">Transmembrane helix</keyword>
<dbReference type="PANTHER" id="PTHR22911">
    <property type="entry name" value="ACYL-MALONYL CONDENSING ENZYME-RELATED"/>
    <property type="match status" value="1"/>
</dbReference>
<evidence type="ECO:0000313" key="3">
    <source>
        <dbReference type="Proteomes" id="UP001205890"/>
    </source>
</evidence>
<feature type="transmembrane region" description="Helical" evidence="1">
    <location>
        <begin position="105"/>
        <end position="125"/>
    </location>
</feature>
<dbReference type="Proteomes" id="UP001205890">
    <property type="component" value="Unassembled WGS sequence"/>
</dbReference>
<dbReference type="RefSeq" id="WP_254740638.1">
    <property type="nucleotide sequence ID" value="NZ_JANCLU010000006.1"/>
</dbReference>
<accession>A0ABT1LAX0</accession>
<gene>
    <name evidence="2" type="ORF">NK718_08610</name>
</gene>
<feature type="transmembrane region" description="Helical" evidence="1">
    <location>
        <begin position="248"/>
        <end position="267"/>
    </location>
</feature>
<feature type="transmembrane region" description="Helical" evidence="1">
    <location>
        <begin position="36"/>
        <end position="60"/>
    </location>
</feature>
<feature type="transmembrane region" description="Helical" evidence="1">
    <location>
        <begin position="80"/>
        <end position="99"/>
    </location>
</feature>
<name>A0ABT1LAX0_9HYPH</name>
<dbReference type="SUPFAM" id="SSF103481">
    <property type="entry name" value="Multidrug resistance efflux transporter EmrE"/>
    <property type="match status" value="2"/>
</dbReference>
<dbReference type="PANTHER" id="PTHR22911:SF135">
    <property type="entry name" value="BLR4310 PROTEIN"/>
    <property type="match status" value="1"/>
</dbReference>
<feature type="transmembrane region" description="Helical" evidence="1">
    <location>
        <begin position="217"/>
        <end position="236"/>
    </location>
</feature>
<feature type="transmembrane region" description="Helical" evidence="1">
    <location>
        <begin position="183"/>
        <end position="205"/>
    </location>
</feature>
<proteinExistence type="predicted"/>
<comment type="caution">
    <text evidence="2">The sequence shown here is derived from an EMBL/GenBank/DDBJ whole genome shotgun (WGS) entry which is preliminary data.</text>
</comment>
<evidence type="ECO:0000256" key="1">
    <source>
        <dbReference type="SAM" id="Phobius"/>
    </source>
</evidence>
<keyword evidence="3" id="KW-1185">Reference proteome</keyword>
<protein>
    <submittedName>
        <fullName evidence="2">DMT family transporter</fullName>
    </submittedName>
</protein>
<dbReference type="EMBL" id="JANCLU010000006">
    <property type="protein sequence ID" value="MCP8938574.1"/>
    <property type="molecule type" value="Genomic_DNA"/>
</dbReference>
<keyword evidence="1" id="KW-0812">Transmembrane</keyword>
<keyword evidence="1" id="KW-0472">Membrane</keyword>
<feature type="transmembrane region" description="Helical" evidence="1">
    <location>
        <begin position="154"/>
        <end position="171"/>
    </location>
</feature>
<sequence>MRAAAPDAGPSRPVLGATQAVAANVAGVIMNTMFKLIVILPASEVIVLRSLCALAPLLLFQRWERARFPAPRDRASLSLVWARAACEAGATLWLIIALGSASVTFVISVGLTLPLLVTLIGVFAFGERAGARVWLGVAAGFGGALLVVQPGGGATPLGIASACAAAICYAARDGVTRRLGGRYGPLFLTATANAATLVVGLALAVQGGWRALDLHQTGYMAVAIAGFLASNIFMTAAVQNAGLVLSGVFRYSAVPAALAVDYLVFAVVPDGQALAGTAIVIASGLMVSLRRRERPLPSLAAGRD</sequence>
<evidence type="ECO:0000313" key="2">
    <source>
        <dbReference type="EMBL" id="MCP8938574.1"/>
    </source>
</evidence>
<reference evidence="2 3" key="1">
    <citation type="submission" date="2022-07" db="EMBL/GenBank/DDBJ databases">
        <authorList>
            <person name="Li W.-J."/>
            <person name="Deng Q.-Q."/>
        </authorList>
    </citation>
    <scope>NUCLEOTIDE SEQUENCE [LARGE SCALE GENOMIC DNA]</scope>
    <source>
        <strain evidence="2 3">SYSU M60028</strain>
    </source>
</reference>
<dbReference type="InterPro" id="IPR037185">
    <property type="entry name" value="EmrE-like"/>
</dbReference>
<organism evidence="2 3">
    <name type="scientific">Alsobacter ponti</name>
    <dbReference type="NCBI Taxonomy" id="2962936"/>
    <lineage>
        <taxon>Bacteria</taxon>
        <taxon>Pseudomonadati</taxon>
        <taxon>Pseudomonadota</taxon>
        <taxon>Alphaproteobacteria</taxon>
        <taxon>Hyphomicrobiales</taxon>
        <taxon>Alsobacteraceae</taxon>
        <taxon>Alsobacter</taxon>
    </lineage>
</organism>
<feature type="transmembrane region" description="Helical" evidence="1">
    <location>
        <begin position="132"/>
        <end position="148"/>
    </location>
</feature>
<feature type="transmembrane region" description="Helical" evidence="1">
    <location>
        <begin position="273"/>
        <end position="289"/>
    </location>
</feature>